<dbReference type="PANTHER" id="PTHR31460:SF3">
    <property type="entry name" value="MESOCENTIN"/>
    <property type="match status" value="1"/>
</dbReference>
<feature type="chain" id="PRO_5032711891" evidence="2">
    <location>
        <begin position="21"/>
        <end position="369"/>
    </location>
</feature>
<dbReference type="Gene3D" id="2.120.10.30">
    <property type="entry name" value="TolB, C-terminal domain"/>
    <property type="match status" value="1"/>
</dbReference>
<dbReference type="OrthoDB" id="1885092at2759"/>
<dbReference type="AlphaFoldDB" id="A0A835IL22"/>
<evidence type="ECO:0000313" key="3">
    <source>
        <dbReference type="EMBL" id="KAF9618417.1"/>
    </source>
</evidence>
<evidence type="ECO:0000313" key="4">
    <source>
        <dbReference type="Proteomes" id="UP000631114"/>
    </source>
</evidence>
<reference evidence="3 4" key="1">
    <citation type="submission" date="2020-10" db="EMBL/GenBank/DDBJ databases">
        <title>The Coptis chinensis genome and diversification of protoberbering-type alkaloids.</title>
        <authorList>
            <person name="Wang B."/>
            <person name="Shu S."/>
            <person name="Song C."/>
            <person name="Liu Y."/>
        </authorList>
    </citation>
    <scope>NUCLEOTIDE SEQUENCE [LARGE SCALE GENOMIC DNA]</scope>
    <source>
        <strain evidence="3">HL-2020</strain>
        <tissue evidence="3">Leaf</tissue>
    </source>
</reference>
<evidence type="ECO:0000256" key="2">
    <source>
        <dbReference type="SAM" id="SignalP"/>
    </source>
</evidence>
<sequence>MTSITHKMCLIFLLIVVVMSLIPTIASKSHIITFRSPNLFPEGLTWDPHPSAQHFLVGSLRERSIHSINHAGEVQTIISDPNLPPNVTILGLAVDSINRRLLAVIHAIEPLPPFNALASYDLSSRKRLFLAKLSDDREVANDVTIDFSGTAYVTNSAGNFIWKVSFEGEASIFSKSPAFTSYPVPQDLPHSDLLPYRSCGLNGIAYLSKGYLLVVQTNTGKMFKVDAEDGRARRVLLTKDLVGADGISVRSDGTVVVVSPYMAWLLKSQDSWGEAVVYDEIALNTERFPTSVVTKHNDHRAYVLYGNVNVGILGRGEKEVFAIEELESSKDTEDEMIWVFVLIGLGLAYFMYWRFQMSRLVKNMSKKLS</sequence>
<dbReference type="SUPFAM" id="SSF63829">
    <property type="entry name" value="Calcium-dependent phosphotriesterase"/>
    <property type="match status" value="1"/>
</dbReference>
<accession>A0A835IL22</accession>
<dbReference type="GO" id="GO:0005783">
    <property type="term" value="C:endoplasmic reticulum"/>
    <property type="evidence" value="ECO:0007669"/>
    <property type="project" value="TreeGrafter"/>
</dbReference>
<dbReference type="Proteomes" id="UP000631114">
    <property type="component" value="Unassembled WGS sequence"/>
</dbReference>
<feature type="transmembrane region" description="Helical" evidence="1">
    <location>
        <begin position="336"/>
        <end position="355"/>
    </location>
</feature>
<proteinExistence type="predicted"/>
<organism evidence="3 4">
    <name type="scientific">Coptis chinensis</name>
    <dbReference type="NCBI Taxonomy" id="261450"/>
    <lineage>
        <taxon>Eukaryota</taxon>
        <taxon>Viridiplantae</taxon>
        <taxon>Streptophyta</taxon>
        <taxon>Embryophyta</taxon>
        <taxon>Tracheophyta</taxon>
        <taxon>Spermatophyta</taxon>
        <taxon>Magnoliopsida</taxon>
        <taxon>Ranunculales</taxon>
        <taxon>Ranunculaceae</taxon>
        <taxon>Coptidoideae</taxon>
        <taxon>Coptis</taxon>
    </lineage>
</organism>
<dbReference type="InterPro" id="IPR011042">
    <property type="entry name" value="6-blade_b-propeller_TolB-like"/>
</dbReference>
<dbReference type="InterPro" id="IPR053224">
    <property type="entry name" value="Sensory_adhesion_molecule"/>
</dbReference>
<name>A0A835IL22_9MAGN</name>
<keyword evidence="1" id="KW-0812">Transmembrane</keyword>
<evidence type="ECO:0000256" key="1">
    <source>
        <dbReference type="SAM" id="Phobius"/>
    </source>
</evidence>
<keyword evidence="1" id="KW-1133">Transmembrane helix</keyword>
<gene>
    <name evidence="3" type="ORF">IFM89_001140</name>
</gene>
<dbReference type="EMBL" id="JADFTS010000002">
    <property type="protein sequence ID" value="KAF9618417.1"/>
    <property type="molecule type" value="Genomic_DNA"/>
</dbReference>
<comment type="caution">
    <text evidence="3">The sequence shown here is derived from an EMBL/GenBank/DDBJ whole genome shotgun (WGS) entry which is preliminary data.</text>
</comment>
<protein>
    <submittedName>
        <fullName evidence="3">Uncharacterized protein</fullName>
    </submittedName>
</protein>
<keyword evidence="1" id="KW-0472">Membrane</keyword>
<dbReference type="FunFam" id="2.120.10.30:FF:000089">
    <property type="entry name" value="Calcium-dependent phosphotriesterase superfamily protein"/>
    <property type="match status" value="1"/>
</dbReference>
<keyword evidence="2" id="KW-0732">Signal</keyword>
<feature type="signal peptide" evidence="2">
    <location>
        <begin position="1"/>
        <end position="20"/>
    </location>
</feature>
<keyword evidence="4" id="KW-1185">Reference proteome</keyword>
<dbReference type="PANTHER" id="PTHR31460">
    <property type="match status" value="1"/>
</dbReference>